<feature type="domain" description="Histidine kinase/HSP90-like ATPase" evidence="2">
    <location>
        <begin position="23"/>
        <end position="142"/>
    </location>
</feature>
<dbReference type="EMBL" id="JACHLX010000001">
    <property type="protein sequence ID" value="MBB5815401.1"/>
    <property type="molecule type" value="Genomic_DNA"/>
</dbReference>
<evidence type="ECO:0000313" key="3">
    <source>
        <dbReference type="EMBL" id="MBB5815401.1"/>
    </source>
</evidence>
<dbReference type="GeneID" id="93842853"/>
<keyword evidence="1" id="KW-0723">Serine/threonine-protein kinase</keyword>
<dbReference type="PANTHER" id="PTHR35526:SF3">
    <property type="entry name" value="ANTI-SIGMA-F FACTOR RSBW"/>
    <property type="match status" value="1"/>
</dbReference>
<accession>A0AA89Q6U7</accession>
<dbReference type="AlphaFoldDB" id="A0AA89Q6U7"/>
<dbReference type="CDD" id="cd16936">
    <property type="entry name" value="HATPase_RsbW-like"/>
    <property type="match status" value="1"/>
</dbReference>
<comment type="caution">
    <text evidence="3">The sequence shown here is derived from an EMBL/GenBank/DDBJ whole genome shotgun (WGS) entry which is preliminary data.</text>
</comment>
<dbReference type="GO" id="GO:0004674">
    <property type="term" value="F:protein serine/threonine kinase activity"/>
    <property type="evidence" value="ECO:0007669"/>
    <property type="project" value="UniProtKB-KW"/>
</dbReference>
<reference evidence="3 4" key="1">
    <citation type="submission" date="2020-08" db="EMBL/GenBank/DDBJ databases">
        <title>Sequencing the genomes of 1000 actinobacteria strains.</title>
        <authorList>
            <person name="Klenk H.-P."/>
        </authorList>
    </citation>
    <scope>NUCLEOTIDE SEQUENCE [LARGE SCALE GENOMIC DNA]</scope>
    <source>
        <strain evidence="3 4">DSM 40129</strain>
    </source>
</reference>
<keyword evidence="4" id="KW-1185">Reference proteome</keyword>
<evidence type="ECO:0000256" key="1">
    <source>
        <dbReference type="ARBA" id="ARBA00022527"/>
    </source>
</evidence>
<keyword evidence="1" id="KW-0808">Transferase</keyword>
<dbReference type="SUPFAM" id="SSF55874">
    <property type="entry name" value="ATPase domain of HSP90 chaperone/DNA topoisomerase II/histidine kinase"/>
    <property type="match status" value="1"/>
</dbReference>
<dbReference type="InterPro" id="IPR003594">
    <property type="entry name" value="HATPase_dom"/>
</dbReference>
<proteinExistence type="predicted"/>
<dbReference type="InterPro" id="IPR050267">
    <property type="entry name" value="Anti-sigma-factor_SerPK"/>
</dbReference>
<name>A0AA89Q6U7_STRCU</name>
<evidence type="ECO:0000313" key="4">
    <source>
        <dbReference type="Proteomes" id="UP000579531"/>
    </source>
</evidence>
<dbReference type="InterPro" id="IPR036890">
    <property type="entry name" value="HATPase_C_sf"/>
</dbReference>
<protein>
    <submittedName>
        <fullName evidence="3">Anti-sigma regulatory factor (Ser/Thr protein kinase)</fullName>
    </submittedName>
</protein>
<dbReference type="PANTHER" id="PTHR35526">
    <property type="entry name" value="ANTI-SIGMA-F FACTOR RSBW-RELATED"/>
    <property type="match status" value="1"/>
</dbReference>
<keyword evidence="1" id="KW-0418">Kinase</keyword>
<dbReference type="Proteomes" id="UP000579531">
    <property type="component" value="Unassembled WGS sequence"/>
</dbReference>
<organism evidence="3 4">
    <name type="scientific">Streptomyces collinus</name>
    <dbReference type="NCBI Taxonomy" id="42684"/>
    <lineage>
        <taxon>Bacteria</taxon>
        <taxon>Bacillati</taxon>
        <taxon>Actinomycetota</taxon>
        <taxon>Actinomycetes</taxon>
        <taxon>Kitasatosporales</taxon>
        <taxon>Streptomycetaceae</taxon>
        <taxon>Streptomyces</taxon>
    </lineage>
</organism>
<dbReference type="RefSeq" id="WP_184852642.1">
    <property type="nucleotide sequence ID" value="NZ_BAABFE010000002.1"/>
</dbReference>
<dbReference type="Gene3D" id="3.30.565.10">
    <property type="entry name" value="Histidine kinase-like ATPase, C-terminal domain"/>
    <property type="match status" value="1"/>
</dbReference>
<sequence length="150" mass="16438">MRLADTTPERRASTEQFTVRFSSTRRGARLARRLTAERLAAWGIPYDSETSHAAVAVTAELAANAITHGRLPGRDFLLSLARLPGGVRIEVVDTRPERLPKTAATPTNLDVLEAETGRGLLLVAAYAHEWGCQTRDAHTKTVWAEITHPS</sequence>
<dbReference type="Pfam" id="PF13581">
    <property type="entry name" value="HATPase_c_2"/>
    <property type="match status" value="1"/>
</dbReference>
<gene>
    <name evidence="3" type="ORF">HNR72_006429</name>
</gene>
<evidence type="ECO:0000259" key="2">
    <source>
        <dbReference type="Pfam" id="PF13581"/>
    </source>
</evidence>